<name>A0A0E9VKF1_ANGAN</name>
<reference evidence="1" key="2">
    <citation type="journal article" date="2015" name="Fish Shellfish Immunol.">
        <title>Early steps in the European eel (Anguilla anguilla)-Vibrio vulnificus interaction in the gills: Role of the RtxA13 toxin.</title>
        <authorList>
            <person name="Callol A."/>
            <person name="Pajuelo D."/>
            <person name="Ebbesson L."/>
            <person name="Teles M."/>
            <person name="MacKenzie S."/>
            <person name="Amaro C."/>
        </authorList>
    </citation>
    <scope>NUCLEOTIDE SEQUENCE</scope>
</reference>
<reference evidence="1" key="1">
    <citation type="submission" date="2014-11" db="EMBL/GenBank/DDBJ databases">
        <authorList>
            <person name="Amaro Gonzalez C."/>
        </authorList>
    </citation>
    <scope>NUCLEOTIDE SEQUENCE</scope>
</reference>
<organism evidence="1">
    <name type="scientific">Anguilla anguilla</name>
    <name type="common">European freshwater eel</name>
    <name type="synonym">Muraena anguilla</name>
    <dbReference type="NCBI Taxonomy" id="7936"/>
    <lineage>
        <taxon>Eukaryota</taxon>
        <taxon>Metazoa</taxon>
        <taxon>Chordata</taxon>
        <taxon>Craniata</taxon>
        <taxon>Vertebrata</taxon>
        <taxon>Euteleostomi</taxon>
        <taxon>Actinopterygii</taxon>
        <taxon>Neopterygii</taxon>
        <taxon>Teleostei</taxon>
        <taxon>Anguilliformes</taxon>
        <taxon>Anguillidae</taxon>
        <taxon>Anguilla</taxon>
    </lineage>
</organism>
<proteinExistence type="predicted"/>
<accession>A0A0E9VKF1</accession>
<evidence type="ECO:0000313" key="1">
    <source>
        <dbReference type="EMBL" id="JAH77875.1"/>
    </source>
</evidence>
<protein>
    <submittedName>
        <fullName evidence="1">Uncharacterized protein</fullName>
    </submittedName>
</protein>
<sequence>MEVLSVTEPGFFSLFPEKTLRCTYFLSPTTQHGRHWLQQWSDLGGIPFSA</sequence>
<dbReference type="EMBL" id="GBXM01030702">
    <property type="protein sequence ID" value="JAH77875.1"/>
    <property type="molecule type" value="Transcribed_RNA"/>
</dbReference>
<dbReference type="AlphaFoldDB" id="A0A0E9VKF1"/>